<feature type="transmembrane region" description="Helical" evidence="6">
    <location>
        <begin position="45"/>
        <end position="69"/>
    </location>
</feature>
<feature type="transmembrane region" description="Helical" evidence="6">
    <location>
        <begin position="156"/>
        <end position="178"/>
    </location>
</feature>
<keyword evidence="2" id="KW-1003">Cell membrane</keyword>
<feature type="transmembrane region" description="Helical" evidence="6">
    <location>
        <begin position="75"/>
        <end position="95"/>
    </location>
</feature>
<gene>
    <name evidence="7" type="ORF">GCM10008014_15090</name>
</gene>
<evidence type="ECO:0000256" key="6">
    <source>
        <dbReference type="SAM" id="Phobius"/>
    </source>
</evidence>
<dbReference type="Proteomes" id="UP000652153">
    <property type="component" value="Unassembled WGS sequence"/>
</dbReference>
<accession>A0ABQ1Z6U5</accession>
<dbReference type="PANTHER" id="PTHR30086:SF6">
    <property type="entry name" value="AMINO ACID EFFLUX PROTEIN YCGF-RELATED"/>
    <property type="match status" value="1"/>
</dbReference>
<evidence type="ECO:0000313" key="8">
    <source>
        <dbReference type="Proteomes" id="UP000652153"/>
    </source>
</evidence>
<feature type="transmembrane region" description="Helical" evidence="6">
    <location>
        <begin position="190"/>
        <end position="210"/>
    </location>
</feature>
<keyword evidence="4 6" id="KW-1133">Transmembrane helix</keyword>
<dbReference type="EMBL" id="BMFU01000002">
    <property type="protein sequence ID" value="GGH50173.1"/>
    <property type="molecule type" value="Genomic_DNA"/>
</dbReference>
<keyword evidence="8" id="KW-1185">Reference proteome</keyword>
<evidence type="ECO:0000256" key="5">
    <source>
        <dbReference type="ARBA" id="ARBA00023136"/>
    </source>
</evidence>
<reference evidence="8" key="1">
    <citation type="journal article" date="2019" name="Int. J. Syst. Evol. Microbiol.">
        <title>The Global Catalogue of Microorganisms (GCM) 10K type strain sequencing project: providing services to taxonomists for standard genome sequencing and annotation.</title>
        <authorList>
            <consortium name="The Broad Institute Genomics Platform"/>
            <consortium name="The Broad Institute Genome Sequencing Center for Infectious Disease"/>
            <person name="Wu L."/>
            <person name="Ma J."/>
        </authorList>
    </citation>
    <scope>NUCLEOTIDE SEQUENCE [LARGE SCALE GENOMIC DNA]</scope>
    <source>
        <strain evidence="8">CGMCC 1.12770</strain>
    </source>
</reference>
<comment type="caution">
    <text evidence="7">The sequence shown here is derived from an EMBL/GenBank/DDBJ whole genome shotgun (WGS) entry which is preliminary data.</text>
</comment>
<evidence type="ECO:0000256" key="3">
    <source>
        <dbReference type="ARBA" id="ARBA00022692"/>
    </source>
</evidence>
<dbReference type="PANTHER" id="PTHR30086">
    <property type="entry name" value="ARGININE EXPORTER PROTEIN ARGO"/>
    <property type="match status" value="1"/>
</dbReference>
<keyword evidence="5 6" id="KW-0472">Membrane</keyword>
<dbReference type="Pfam" id="PF01810">
    <property type="entry name" value="LysE"/>
    <property type="match status" value="1"/>
</dbReference>
<dbReference type="InterPro" id="IPR001123">
    <property type="entry name" value="LeuE-type"/>
</dbReference>
<protein>
    <submittedName>
        <fullName evidence="7">Amino acid transporter</fullName>
    </submittedName>
</protein>
<name>A0ABQ1Z6U5_9BACL</name>
<evidence type="ECO:0000256" key="2">
    <source>
        <dbReference type="ARBA" id="ARBA00022475"/>
    </source>
</evidence>
<evidence type="ECO:0000256" key="1">
    <source>
        <dbReference type="ARBA" id="ARBA00004651"/>
    </source>
</evidence>
<evidence type="ECO:0000256" key="4">
    <source>
        <dbReference type="ARBA" id="ARBA00022989"/>
    </source>
</evidence>
<feature type="transmembrane region" description="Helical" evidence="6">
    <location>
        <begin position="124"/>
        <end position="144"/>
    </location>
</feature>
<feature type="transmembrane region" description="Helical" evidence="6">
    <location>
        <begin position="13"/>
        <end position="33"/>
    </location>
</feature>
<sequence>MNNLEAKGIVMEIYLKYFLIGLAIAMPVGAITVEMTKQGLKNGFVHGWAVGLGGMTIDLMLILALYFGFASVLALPYIQIPLWIVGAGFLAYLGYDSIKNADKDITPSNERAQKSFFSTYRNGLFVAVSPGNLVFWISVFGAVLSQSYISSNTGSFVVAASGVMSGILLHDLGLLSIVSVTRKVMSRRMIQWVSVIAGMMLLGFSLYFLYEFVVSIIQLFEK</sequence>
<organism evidence="7 8">
    <name type="scientific">Paenibacillus silvae</name>
    <dbReference type="NCBI Taxonomy" id="1325358"/>
    <lineage>
        <taxon>Bacteria</taxon>
        <taxon>Bacillati</taxon>
        <taxon>Bacillota</taxon>
        <taxon>Bacilli</taxon>
        <taxon>Bacillales</taxon>
        <taxon>Paenibacillaceae</taxon>
        <taxon>Paenibacillus</taxon>
    </lineage>
</organism>
<proteinExistence type="predicted"/>
<keyword evidence="3 6" id="KW-0812">Transmembrane</keyword>
<comment type="subcellular location">
    <subcellularLocation>
        <location evidence="1">Cell membrane</location>
        <topology evidence="1">Multi-pass membrane protein</topology>
    </subcellularLocation>
</comment>
<evidence type="ECO:0000313" key="7">
    <source>
        <dbReference type="EMBL" id="GGH50173.1"/>
    </source>
</evidence>